<proteinExistence type="predicted"/>
<evidence type="ECO:0000313" key="2">
    <source>
        <dbReference type="EMBL" id="QAB13910.1"/>
    </source>
</evidence>
<protein>
    <submittedName>
        <fullName evidence="2">E4 protein</fullName>
    </submittedName>
</protein>
<evidence type="ECO:0000256" key="1">
    <source>
        <dbReference type="SAM" id="MobiDB-lite"/>
    </source>
</evidence>
<name>A0A451G3D5_9PAPI</name>
<reference evidence="2" key="1">
    <citation type="journal article" date="2018" name="Nat. Med.">
        <title>Expanded skin virome in DOCK8-deficient patients.</title>
        <authorList>
            <consortium name="NISC Comparative Sequencing Program"/>
            <person name="Tirosh O."/>
            <person name="Conlan S."/>
            <person name="Deming C."/>
            <person name="Lee-Lin S.Q."/>
            <person name="Huang X."/>
            <person name="Su H.C."/>
            <person name="Freeman A.F."/>
            <person name="Segre J.A."/>
            <person name="Kong H.H."/>
        </authorList>
    </citation>
    <scope>NUCLEOTIDE SEQUENCE</scope>
    <source>
        <strain evidence="2">HPV-mSK_008</strain>
    </source>
</reference>
<accession>A0A451G3D5</accession>
<dbReference type="EMBL" id="MH777156">
    <property type="protein sequence ID" value="QAB13910.1"/>
    <property type="molecule type" value="Genomic_DNA"/>
</dbReference>
<feature type="region of interest" description="Disordered" evidence="1">
    <location>
        <begin position="53"/>
        <end position="118"/>
    </location>
</feature>
<organism evidence="2">
    <name type="scientific">Human papillomavirus</name>
    <dbReference type="NCBI Taxonomy" id="10566"/>
    <lineage>
        <taxon>Viruses</taxon>
        <taxon>Monodnaviria</taxon>
        <taxon>Shotokuvirae</taxon>
        <taxon>Cossaviricota</taxon>
        <taxon>Papovaviricetes</taxon>
        <taxon>Zurhausenvirales</taxon>
        <taxon>Papillomaviridae</taxon>
    </lineage>
</organism>
<sequence length="155" mass="18159">MDYIIKSIQEIQCILLYSFLMQKDMDKQKTGLYNINMKLFFTLLPVPPQGPFPGLHLRPLDPPRTPHPQRKHLENVNGKPTKTPTGNRPPRPSLDFDYDGEEGNKENVPPEQPEDEEDPSILHHLLRKWEVDLERFREKVLHELDVCKQKLGIHH</sequence>